<feature type="region of interest" description="Disordered" evidence="1">
    <location>
        <begin position="129"/>
        <end position="159"/>
    </location>
</feature>
<proteinExistence type="predicted"/>
<name>A0A7R9GEY2_9CRUS</name>
<keyword evidence="3" id="KW-1185">Reference proteome</keyword>
<dbReference type="AlphaFoldDB" id="A0A7R9GEY2"/>
<gene>
    <name evidence="2" type="ORF">NMOB1V02_LOCUS6289</name>
</gene>
<dbReference type="OrthoDB" id="9871914at2759"/>
<evidence type="ECO:0000313" key="3">
    <source>
        <dbReference type="Proteomes" id="UP000678499"/>
    </source>
</evidence>
<evidence type="ECO:0000313" key="2">
    <source>
        <dbReference type="EMBL" id="CAD7278590.1"/>
    </source>
</evidence>
<accession>A0A7R9GEY2</accession>
<evidence type="ECO:0000256" key="1">
    <source>
        <dbReference type="SAM" id="MobiDB-lite"/>
    </source>
</evidence>
<sequence length="200" mass="22608">MPGVSSFRSVTTSFKRLVFETQHEGIFWCMLSIVESSGVPREREGEKKSEIPRAASKIRCHEWSGFSSASAMNSASSWLMKEDHGRLLPHYANWLLQGLRDCKMNAELSNKVALFNQVADNHKEKQMINPFSSWDGASHRRKLDKSDASYGKSKKGKDGLQRSRKTIITGVCFLGKQDVEQRKDRAVPTTQIRSCSSKTH</sequence>
<dbReference type="Proteomes" id="UP000678499">
    <property type="component" value="Unassembled WGS sequence"/>
</dbReference>
<protein>
    <submittedName>
        <fullName evidence="2">Uncharacterized protein</fullName>
    </submittedName>
</protein>
<dbReference type="EMBL" id="OA883317">
    <property type="protein sequence ID" value="CAD7278590.1"/>
    <property type="molecule type" value="Genomic_DNA"/>
</dbReference>
<reference evidence="2" key="1">
    <citation type="submission" date="2020-11" db="EMBL/GenBank/DDBJ databases">
        <authorList>
            <person name="Tran Van P."/>
        </authorList>
    </citation>
    <scope>NUCLEOTIDE SEQUENCE</scope>
</reference>
<dbReference type="EMBL" id="CAJPEX010001280">
    <property type="protein sequence ID" value="CAG0918742.1"/>
    <property type="molecule type" value="Genomic_DNA"/>
</dbReference>
<organism evidence="2">
    <name type="scientific">Notodromas monacha</name>
    <dbReference type="NCBI Taxonomy" id="399045"/>
    <lineage>
        <taxon>Eukaryota</taxon>
        <taxon>Metazoa</taxon>
        <taxon>Ecdysozoa</taxon>
        <taxon>Arthropoda</taxon>
        <taxon>Crustacea</taxon>
        <taxon>Oligostraca</taxon>
        <taxon>Ostracoda</taxon>
        <taxon>Podocopa</taxon>
        <taxon>Podocopida</taxon>
        <taxon>Cypridocopina</taxon>
        <taxon>Cypridoidea</taxon>
        <taxon>Cyprididae</taxon>
        <taxon>Notodromas</taxon>
    </lineage>
</organism>